<protein>
    <submittedName>
        <fullName evidence="17">Glycoprotein C</fullName>
    </submittedName>
</protein>
<dbReference type="EMBL" id="AP018925">
    <property type="protein sequence ID" value="BBG06509.1"/>
    <property type="molecule type" value="Genomic_DNA"/>
</dbReference>
<dbReference type="SUPFAM" id="SSF48726">
    <property type="entry name" value="Immunoglobulin"/>
    <property type="match status" value="1"/>
</dbReference>
<evidence type="ECO:0000313" key="17">
    <source>
        <dbReference type="EMBL" id="BBG06509.1"/>
    </source>
</evidence>
<comment type="subcellular location">
    <subcellularLocation>
        <location evidence="1">Virion membrane</location>
        <topology evidence="1">Single-pass membrane protein</topology>
    </subcellularLocation>
</comment>
<evidence type="ECO:0000256" key="2">
    <source>
        <dbReference type="ARBA" id="ARBA00005284"/>
    </source>
</evidence>
<evidence type="ECO:0000256" key="8">
    <source>
        <dbReference type="ARBA" id="ARBA00023136"/>
    </source>
</evidence>
<evidence type="ECO:0000256" key="4">
    <source>
        <dbReference type="ARBA" id="ARBA00022692"/>
    </source>
</evidence>
<dbReference type="InterPro" id="IPR001038">
    <property type="entry name" value="GA_GC"/>
</dbReference>
<keyword evidence="3" id="KW-0945">Host-virus interaction</keyword>
<evidence type="ECO:0000256" key="6">
    <source>
        <dbReference type="ARBA" id="ARBA00022844"/>
    </source>
</evidence>
<evidence type="ECO:0000256" key="12">
    <source>
        <dbReference type="ARBA" id="ARBA00023252"/>
    </source>
</evidence>
<dbReference type="GO" id="GO:0098671">
    <property type="term" value="P:adhesion receptor-mediated virion attachment to host cell"/>
    <property type="evidence" value="ECO:0007669"/>
    <property type="project" value="UniProtKB-KW"/>
</dbReference>
<name>A0A455R659_SUHV</name>
<reference evidence="17" key="1">
    <citation type="journal article" date="2019" name="Virus Genes">
        <title>Isolation and molecular characterization of a variant of Chinese gC-genotype II pseudorabies virus from a hunting dog infected by biting a wild boar in Japan and its pathogenicity in a mouse model.</title>
        <authorList>
            <person name="Minamiguchi K."/>
            <person name="Kojima S."/>
            <person name="Sakumoto K."/>
            <person name="Kirisawa R."/>
        </authorList>
    </citation>
    <scope>NUCLEOTIDE SEQUENCE</scope>
    <source>
        <strain evidence="17">MY-1</strain>
    </source>
</reference>
<keyword evidence="5" id="KW-1161">Viral attachment to host cell</keyword>
<gene>
    <name evidence="17" type="primary">UL44</name>
</gene>
<feature type="compositionally biased region" description="Pro residues" evidence="15">
    <location>
        <begin position="48"/>
        <end position="57"/>
    </location>
</feature>
<dbReference type="PRINTS" id="PR00668">
    <property type="entry name" value="GLYCPROTEINC"/>
</dbReference>
<evidence type="ECO:0000256" key="9">
    <source>
        <dbReference type="ARBA" id="ARBA00023157"/>
    </source>
</evidence>
<keyword evidence="12" id="KW-1087">Inhibition of host complement factors by virus</keyword>
<evidence type="ECO:0000256" key="11">
    <source>
        <dbReference type="ARBA" id="ARBA00023180"/>
    </source>
</evidence>
<evidence type="ECO:0000256" key="3">
    <source>
        <dbReference type="ARBA" id="ARBA00022581"/>
    </source>
</evidence>
<proteinExistence type="inferred from homology"/>
<evidence type="ECO:0000256" key="16">
    <source>
        <dbReference type="SAM" id="Phobius"/>
    </source>
</evidence>
<dbReference type="Pfam" id="PF02124">
    <property type="entry name" value="Marek_A"/>
    <property type="match status" value="1"/>
</dbReference>
<evidence type="ECO:0000256" key="13">
    <source>
        <dbReference type="ARBA" id="ARBA00023280"/>
    </source>
</evidence>
<dbReference type="GO" id="GO:0042784">
    <property type="term" value="P:symbiont-mediated suppression of host complement activation"/>
    <property type="evidence" value="ECO:0007669"/>
    <property type="project" value="UniProtKB-KW"/>
</dbReference>
<keyword evidence="14" id="KW-1160">Virus entry into host cell</keyword>
<keyword evidence="4 16" id="KW-0812">Transmembrane</keyword>
<keyword evidence="7 16" id="KW-1133">Transmembrane helix</keyword>
<keyword evidence="8 16" id="KW-0472">Membrane</keyword>
<dbReference type="GO" id="GO:0046718">
    <property type="term" value="P:symbiont entry into host cell"/>
    <property type="evidence" value="ECO:0007669"/>
    <property type="project" value="UniProtKB-KW"/>
</dbReference>
<feature type="transmembrane region" description="Helical" evidence="16">
    <location>
        <begin position="465"/>
        <end position="488"/>
    </location>
</feature>
<organism evidence="17">
    <name type="scientific">Suid herpesvirus 1</name>
    <name type="common">SuHV-1</name>
    <name type="synonym">Pseudorabies virus</name>
    <dbReference type="NCBI Taxonomy" id="10345"/>
    <lineage>
        <taxon>Viruses</taxon>
        <taxon>Duplodnaviria</taxon>
        <taxon>Heunggongvirae</taxon>
        <taxon>Peploviricota</taxon>
        <taxon>Herviviricetes</taxon>
        <taxon>Herpesvirales</taxon>
        <taxon>Orthoherpesviridae</taxon>
        <taxon>Alphaherpesvirinae</taxon>
        <taxon>Varicellovirus</taxon>
        <taxon>Varicellovirus suidalpha1</taxon>
    </lineage>
</organism>
<evidence type="ECO:0000256" key="14">
    <source>
        <dbReference type="ARBA" id="ARBA00023296"/>
    </source>
</evidence>
<dbReference type="InterPro" id="IPR036179">
    <property type="entry name" value="Ig-like_dom_sf"/>
</dbReference>
<keyword evidence="6" id="KW-0946">Virion</keyword>
<keyword evidence="10" id="KW-1233">Viral attachment to host adhesion receptor</keyword>
<comment type="similarity">
    <text evidence="2">Belongs to the herpesviridae glycoprotein C family.</text>
</comment>
<accession>A0A455R659</accession>
<evidence type="ECO:0000256" key="1">
    <source>
        <dbReference type="ARBA" id="ARBA00004381"/>
    </source>
</evidence>
<evidence type="ECO:0000256" key="7">
    <source>
        <dbReference type="ARBA" id="ARBA00022989"/>
    </source>
</evidence>
<feature type="region of interest" description="Disordered" evidence="15">
    <location>
        <begin position="30"/>
        <end position="110"/>
    </location>
</feature>
<keyword evidence="13" id="KW-0899">Viral immunoevasion</keyword>
<dbReference type="GO" id="GO:0055036">
    <property type="term" value="C:virion membrane"/>
    <property type="evidence" value="ECO:0007669"/>
    <property type="project" value="UniProtKB-SubCell"/>
</dbReference>
<keyword evidence="11" id="KW-0325">Glycoprotein</keyword>
<feature type="compositionally biased region" description="Basic residues" evidence="15">
    <location>
        <begin position="88"/>
        <end position="100"/>
    </location>
</feature>
<evidence type="ECO:0000256" key="5">
    <source>
        <dbReference type="ARBA" id="ARBA00022804"/>
    </source>
</evidence>
<feature type="compositionally biased region" description="Low complexity" evidence="15">
    <location>
        <begin position="58"/>
        <end position="80"/>
    </location>
</feature>
<evidence type="ECO:0000256" key="15">
    <source>
        <dbReference type="SAM" id="MobiDB-lite"/>
    </source>
</evidence>
<evidence type="ECO:0000256" key="10">
    <source>
        <dbReference type="ARBA" id="ARBA00023165"/>
    </source>
</evidence>
<sequence>MASLARAMLALLALYTAAIAAAPSTTTALGTTPTGGGGGNSSAGELSPSPPSPPSTPSTPETGSGTTGVAASTPAAVSTPRVPPPSVSRRKPQRNGNRTRVHGDKATSHGRKRIVCRERLFSARVGDAVSFGCAVVPRAGETFEVRFCRRGRFRSPDADPEYFDEPPRPELPRERLLFSSANASLAHADALASAVVVEGERATVANVSGEVSVRVAAADAETEGVYTWRVLSANGTEVRSANVSLVLYHQPEFGLSAPPVLFGEPFRAVCVVRDYYPRRSVRLRWFADEHPVDAAFVTNSTVADELGRRTRVSVVNVTRADVPGLAAADDADALAPSLRCEAVWYRDSVASQRFSEALRPHVYHPAAVSVRFVEGFAVCDGLCVPPEARLAWSDHAADTVYHLGACAEHPGLLNVRSARPLSDLDGPVDYTCRLEGMPSQLPVFEDTQRYDASPTSVSWPVVTSMITVIAGIAILAIVLVIMATCVYYRRPAL</sequence>
<keyword evidence="9" id="KW-1015">Disulfide bond</keyword>